<evidence type="ECO:0000256" key="1">
    <source>
        <dbReference type="SAM" id="MobiDB-lite"/>
    </source>
</evidence>
<feature type="compositionally biased region" description="Basic and acidic residues" evidence="1">
    <location>
        <begin position="123"/>
        <end position="134"/>
    </location>
</feature>
<feature type="region of interest" description="Disordered" evidence="1">
    <location>
        <begin position="230"/>
        <end position="262"/>
    </location>
</feature>
<feature type="compositionally biased region" description="Acidic residues" evidence="1">
    <location>
        <begin position="55"/>
        <end position="74"/>
    </location>
</feature>
<organism evidence="2">
    <name type="scientific">viral metagenome</name>
    <dbReference type="NCBI Taxonomy" id="1070528"/>
    <lineage>
        <taxon>unclassified sequences</taxon>
        <taxon>metagenomes</taxon>
        <taxon>organismal metagenomes</taxon>
    </lineage>
</organism>
<sequence>MTKIDMVETVSEDAVPTKKEEVQPSTEEKETPTETPTVEKPTDDSEGDAEKKPEEESEGEIPEETPEVSDDAEDREIVGLKAQQEKLKKEVKDNIVGLRAQRREQRKETPKPEVQSDTELDPETDKQLNEWAEKKGLVPKDQIVSELNRKDTLKGMTNADDKFLEDNPEYIFSIELRKAHDGIMDSLKEAQTAEEYQKQLELAHNIVKQNNPTLFPSSSEQKLAAKKQALDLAGKGKGGGAGSPPKESLMSSEQEAHFRRAGYTEEEIKRMKLIKQNK</sequence>
<evidence type="ECO:0000313" key="2">
    <source>
        <dbReference type="EMBL" id="QJA46514.1"/>
    </source>
</evidence>
<feature type="compositionally biased region" description="Basic and acidic residues" evidence="1">
    <location>
        <begin position="101"/>
        <end position="111"/>
    </location>
</feature>
<feature type="region of interest" description="Disordered" evidence="1">
    <location>
        <begin position="1"/>
        <end position="134"/>
    </location>
</feature>
<dbReference type="EMBL" id="MT144013">
    <property type="protein sequence ID" value="QJA46514.1"/>
    <property type="molecule type" value="Genomic_DNA"/>
</dbReference>
<feature type="compositionally biased region" description="Basic and acidic residues" evidence="1">
    <location>
        <begin position="75"/>
        <end position="93"/>
    </location>
</feature>
<protein>
    <recommendedName>
        <fullName evidence="4">Scaffolding protein</fullName>
    </recommendedName>
</protein>
<gene>
    <name evidence="2" type="ORF">TM448A00446_0021</name>
    <name evidence="3" type="ORF">TM448B00242_0010</name>
</gene>
<name>A0A6H1ZG32_9ZZZZ</name>
<feature type="compositionally biased region" description="Basic and acidic residues" evidence="1">
    <location>
        <begin position="40"/>
        <end position="54"/>
    </location>
</feature>
<dbReference type="AlphaFoldDB" id="A0A6H1ZG32"/>
<evidence type="ECO:0008006" key="4">
    <source>
        <dbReference type="Google" id="ProtNLM"/>
    </source>
</evidence>
<proteinExistence type="predicted"/>
<evidence type="ECO:0000313" key="3">
    <source>
        <dbReference type="EMBL" id="QJH94536.1"/>
    </source>
</evidence>
<accession>A0A6H1ZG32</accession>
<reference evidence="2" key="1">
    <citation type="submission" date="2020-03" db="EMBL/GenBank/DDBJ databases">
        <title>The deep terrestrial virosphere.</title>
        <authorList>
            <person name="Holmfeldt K."/>
            <person name="Nilsson E."/>
            <person name="Simone D."/>
            <person name="Lopez-Fernandez M."/>
            <person name="Wu X."/>
            <person name="de Brujin I."/>
            <person name="Lundin D."/>
            <person name="Andersson A."/>
            <person name="Bertilsson S."/>
            <person name="Dopson M."/>
        </authorList>
    </citation>
    <scope>NUCLEOTIDE SEQUENCE</scope>
    <source>
        <strain evidence="2">TM448A00446</strain>
        <strain evidence="3">TM448B00242</strain>
    </source>
</reference>
<feature type="compositionally biased region" description="Basic and acidic residues" evidence="1">
    <location>
        <begin position="15"/>
        <end position="32"/>
    </location>
</feature>
<dbReference type="EMBL" id="MT144602">
    <property type="protein sequence ID" value="QJH94536.1"/>
    <property type="molecule type" value="Genomic_DNA"/>
</dbReference>